<organism evidence="1">
    <name type="scientific">Ostreococcus mediterraneus</name>
    <dbReference type="NCBI Taxonomy" id="1486918"/>
    <lineage>
        <taxon>Eukaryota</taxon>
        <taxon>Viridiplantae</taxon>
        <taxon>Chlorophyta</taxon>
        <taxon>Mamiellophyceae</taxon>
        <taxon>Mamiellales</taxon>
        <taxon>Bathycoccaceae</taxon>
        <taxon>Ostreococcus</taxon>
    </lineage>
</organism>
<gene>
    <name evidence="1" type="ORF">OMED0929_LOCUS2466</name>
</gene>
<protein>
    <submittedName>
        <fullName evidence="1">Uncharacterized protein</fullName>
    </submittedName>
</protein>
<reference evidence="1" key="1">
    <citation type="submission" date="2021-01" db="EMBL/GenBank/DDBJ databases">
        <authorList>
            <person name="Corre E."/>
            <person name="Pelletier E."/>
            <person name="Niang G."/>
            <person name="Scheremetjew M."/>
            <person name="Finn R."/>
            <person name="Kale V."/>
            <person name="Holt S."/>
            <person name="Cochrane G."/>
            <person name="Meng A."/>
            <person name="Brown T."/>
            <person name="Cohen L."/>
        </authorList>
    </citation>
    <scope>NUCLEOTIDE SEQUENCE</scope>
    <source>
        <strain evidence="1">Clade-D-RCC2572</strain>
    </source>
</reference>
<dbReference type="EMBL" id="HBEW01002998">
    <property type="protein sequence ID" value="CAD8579795.1"/>
    <property type="molecule type" value="Transcribed_RNA"/>
</dbReference>
<accession>A0A7S0KF82</accession>
<proteinExistence type="predicted"/>
<sequence length="173" mass="19275">MTTTMTRGGVCRANVRGRGRGAARSTGPTVRASTHAVAMHVIADVAKADDSVIGPAVCVVSALYIGQVFWNGSREILAITKELEGKGYDVSAIQKLKELKFLKRAVDTGNKGEVQEAFDKIWFARAKTIAATGDIMQVRRMQEYWRKRGVRVKELRDLDDLQAFMVKKYNKKR</sequence>
<name>A0A7S0KF82_9CHLO</name>
<dbReference type="AlphaFoldDB" id="A0A7S0KF82"/>
<evidence type="ECO:0000313" key="1">
    <source>
        <dbReference type="EMBL" id="CAD8579795.1"/>
    </source>
</evidence>